<sequence>MFATKFLRSYGLKWCQAKRVFKQAATLQACQHGRPSLTLARLLCTHTSSNAAQPVDPPSSAAEAEGAEQERELKQKGIGRFQDEQRFKLLLKPDQPADARILRAAVIGLPNSGKSTLTNNILGWRVSSVSQKVHTTRKNTTGIFTEGSTQIVFLDTPGILHPASRKRHNLENSMLIDPERSLHDADLVCVLVDVSNKWTRNEIDPLILQVLHLHQDIPAVLILNKVDLLQSREMLLQITRTLTRGIVDGHPVGISTKKMAKKSLDLESLFDAMETKHQHHTPNPEPEQTTEDPDFVHSQQSETEDSSSSPSPSQQADTEAWTAYFQKMRHARRAVDGMRGWPHFKRVFMVSALSGNGVPDVKDHLLQSAKPGDWDYHSSLVTSQDPRELVIMCVREKLLEHLRQEVPYKLKLDFEMWEVDEDGMFNIIMNVFTQNRREVSILLGPKGQTIQKIASEAKQEMMNAFRCEMRLKLIAKVARKSRR</sequence>
<dbReference type="InterPro" id="IPR030388">
    <property type="entry name" value="G_ERA_dom"/>
</dbReference>
<dbReference type="InterPro" id="IPR027417">
    <property type="entry name" value="P-loop_NTPase"/>
</dbReference>
<organism evidence="9 10">
    <name type="scientific">Littorina saxatilis</name>
    <dbReference type="NCBI Taxonomy" id="31220"/>
    <lineage>
        <taxon>Eukaryota</taxon>
        <taxon>Metazoa</taxon>
        <taxon>Spiralia</taxon>
        <taxon>Lophotrochozoa</taxon>
        <taxon>Mollusca</taxon>
        <taxon>Gastropoda</taxon>
        <taxon>Caenogastropoda</taxon>
        <taxon>Littorinimorpha</taxon>
        <taxon>Littorinoidea</taxon>
        <taxon>Littorinidae</taxon>
        <taxon>Littorina</taxon>
    </lineage>
</organism>
<evidence type="ECO:0000256" key="2">
    <source>
        <dbReference type="ARBA" id="ARBA00019149"/>
    </source>
</evidence>
<dbReference type="PANTHER" id="PTHR42698">
    <property type="entry name" value="GTPASE ERA"/>
    <property type="match status" value="1"/>
</dbReference>
<dbReference type="CDD" id="cd22534">
    <property type="entry name" value="KH-II_Era"/>
    <property type="match status" value="1"/>
</dbReference>
<dbReference type="Pfam" id="PF01926">
    <property type="entry name" value="MMR_HSR1"/>
    <property type="match status" value="1"/>
</dbReference>
<evidence type="ECO:0000256" key="1">
    <source>
        <dbReference type="ARBA" id="ARBA00007921"/>
    </source>
</evidence>
<dbReference type="Proteomes" id="UP001374579">
    <property type="component" value="Unassembled WGS sequence"/>
</dbReference>
<proteinExistence type="inferred from homology"/>
<name>A0AAN9AJL0_9CAEN</name>
<evidence type="ECO:0000256" key="4">
    <source>
        <dbReference type="ARBA" id="ARBA00023134"/>
    </source>
</evidence>
<evidence type="ECO:0000259" key="8">
    <source>
        <dbReference type="PROSITE" id="PS51713"/>
    </source>
</evidence>
<dbReference type="Gene3D" id="3.30.300.20">
    <property type="match status" value="1"/>
</dbReference>
<dbReference type="Gene3D" id="3.40.50.300">
    <property type="entry name" value="P-loop containing nucleotide triphosphate hydrolases"/>
    <property type="match status" value="1"/>
</dbReference>
<dbReference type="SUPFAM" id="SSF54814">
    <property type="entry name" value="Prokaryotic type KH domain (KH-domain type II)"/>
    <property type="match status" value="1"/>
</dbReference>
<dbReference type="GO" id="GO:0005759">
    <property type="term" value="C:mitochondrial matrix"/>
    <property type="evidence" value="ECO:0007669"/>
    <property type="project" value="TreeGrafter"/>
</dbReference>
<dbReference type="PROSITE" id="PS51713">
    <property type="entry name" value="G_ERA"/>
    <property type="match status" value="1"/>
</dbReference>
<dbReference type="NCBIfam" id="TIGR00231">
    <property type="entry name" value="small_GTP"/>
    <property type="match status" value="1"/>
</dbReference>
<dbReference type="AlphaFoldDB" id="A0AAN9AJL0"/>
<evidence type="ECO:0000256" key="6">
    <source>
        <dbReference type="PROSITE-ProRule" id="PRU01050"/>
    </source>
</evidence>
<reference evidence="9 10" key="1">
    <citation type="submission" date="2024-02" db="EMBL/GenBank/DDBJ databases">
        <title>Chromosome-scale genome assembly of the rough periwinkle Littorina saxatilis.</title>
        <authorList>
            <person name="De Jode A."/>
            <person name="Faria R."/>
            <person name="Formenti G."/>
            <person name="Sims Y."/>
            <person name="Smith T.P."/>
            <person name="Tracey A."/>
            <person name="Wood J.M.D."/>
            <person name="Zagrodzka Z.B."/>
            <person name="Johannesson K."/>
            <person name="Butlin R.K."/>
            <person name="Leder E.H."/>
        </authorList>
    </citation>
    <scope>NUCLEOTIDE SEQUENCE [LARGE SCALE GENOMIC DNA]</scope>
    <source>
        <strain evidence="9">Snail1</strain>
        <tissue evidence="9">Muscle</tissue>
    </source>
</reference>
<feature type="region of interest" description="G5" evidence="6">
    <location>
        <begin position="350"/>
        <end position="352"/>
    </location>
</feature>
<dbReference type="GO" id="GO:0043024">
    <property type="term" value="F:ribosomal small subunit binding"/>
    <property type="evidence" value="ECO:0007669"/>
    <property type="project" value="TreeGrafter"/>
</dbReference>
<feature type="domain" description="Era-type G" evidence="8">
    <location>
        <begin position="100"/>
        <end position="372"/>
    </location>
</feature>
<accession>A0AAN9AJL0</accession>
<dbReference type="GO" id="GO:0000028">
    <property type="term" value="P:ribosomal small subunit assembly"/>
    <property type="evidence" value="ECO:0007669"/>
    <property type="project" value="TreeGrafter"/>
</dbReference>
<protein>
    <recommendedName>
        <fullName evidence="2">GTPase Era, mitochondrial</fullName>
    </recommendedName>
    <alternativeName>
        <fullName evidence="5">ERA-like protein 1</fullName>
    </alternativeName>
</protein>
<dbReference type="InterPro" id="IPR015946">
    <property type="entry name" value="KH_dom-like_a/b"/>
</dbReference>
<dbReference type="PANTHER" id="PTHR42698:SF1">
    <property type="entry name" value="GTPASE ERA, MITOCHONDRIAL"/>
    <property type="match status" value="1"/>
</dbReference>
<feature type="region of interest" description="G1" evidence="6">
    <location>
        <begin position="108"/>
        <end position="115"/>
    </location>
</feature>
<evidence type="ECO:0000256" key="7">
    <source>
        <dbReference type="SAM" id="MobiDB-lite"/>
    </source>
</evidence>
<dbReference type="EMBL" id="JBAMIC010004070">
    <property type="protein sequence ID" value="KAK7088168.1"/>
    <property type="molecule type" value="Genomic_DNA"/>
</dbReference>
<comment type="similarity">
    <text evidence="1 6">Belongs to the TRAFAC class TrmE-Era-EngA-EngB-Septin-like GTPase superfamily. Era GTPase family.</text>
</comment>
<comment type="caution">
    <text evidence="9">The sequence shown here is derived from an EMBL/GenBank/DDBJ whole genome shotgun (WGS) entry which is preliminary data.</text>
</comment>
<evidence type="ECO:0000256" key="5">
    <source>
        <dbReference type="ARBA" id="ARBA00030975"/>
    </source>
</evidence>
<dbReference type="GO" id="GO:0005525">
    <property type="term" value="F:GTP binding"/>
    <property type="evidence" value="ECO:0007669"/>
    <property type="project" value="UniProtKB-UniRule"/>
</dbReference>
<evidence type="ECO:0000313" key="10">
    <source>
        <dbReference type="Proteomes" id="UP001374579"/>
    </source>
</evidence>
<dbReference type="HAMAP" id="MF_00367">
    <property type="entry name" value="GTPase_Era"/>
    <property type="match status" value="1"/>
</dbReference>
<feature type="region of interest" description="G2" evidence="6">
    <location>
        <begin position="134"/>
        <end position="138"/>
    </location>
</feature>
<keyword evidence="10" id="KW-1185">Reference proteome</keyword>
<feature type="region of interest" description="G3" evidence="6">
    <location>
        <begin position="155"/>
        <end position="158"/>
    </location>
</feature>
<feature type="region of interest" description="Disordered" evidence="7">
    <location>
        <begin position="275"/>
        <end position="318"/>
    </location>
</feature>
<dbReference type="InterPro" id="IPR009019">
    <property type="entry name" value="KH_sf_prok-type"/>
</dbReference>
<dbReference type="InterPro" id="IPR006073">
    <property type="entry name" value="GTP-bd"/>
</dbReference>
<dbReference type="SUPFAM" id="SSF52540">
    <property type="entry name" value="P-loop containing nucleoside triphosphate hydrolases"/>
    <property type="match status" value="1"/>
</dbReference>
<feature type="region of interest" description="G4" evidence="6">
    <location>
        <begin position="224"/>
        <end position="227"/>
    </location>
</feature>
<feature type="compositionally biased region" description="Low complexity" evidence="7">
    <location>
        <begin position="298"/>
        <end position="318"/>
    </location>
</feature>
<keyword evidence="4 6" id="KW-0342">GTP-binding</keyword>
<evidence type="ECO:0000313" key="9">
    <source>
        <dbReference type="EMBL" id="KAK7088168.1"/>
    </source>
</evidence>
<dbReference type="CDD" id="cd04163">
    <property type="entry name" value="Era"/>
    <property type="match status" value="1"/>
</dbReference>
<keyword evidence="3 6" id="KW-0547">Nucleotide-binding</keyword>
<dbReference type="GO" id="GO:0019843">
    <property type="term" value="F:rRNA binding"/>
    <property type="evidence" value="ECO:0007669"/>
    <property type="project" value="TreeGrafter"/>
</dbReference>
<dbReference type="InterPro" id="IPR005662">
    <property type="entry name" value="GTPase_Era-like"/>
</dbReference>
<gene>
    <name evidence="9" type="ORF">V1264_022114</name>
</gene>
<dbReference type="FunFam" id="3.40.50.300:FF:002220">
    <property type="entry name" value="GTPase Era, mitochondrial"/>
    <property type="match status" value="1"/>
</dbReference>
<dbReference type="PRINTS" id="PR00326">
    <property type="entry name" value="GTP1OBG"/>
</dbReference>
<dbReference type="InterPro" id="IPR005225">
    <property type="entry name" value="Small_GTP-bd"/>
</dbReference>
<evidence type="ECO:0000256" key="3">
    <source>
        <dbReference type="ARBA" id="ARBA00022741"/>
    </source>
</evidence>